<accession>A0AC58S5R6</accession>
<reference evidence="2" key="2">
    <citation type="submission" date="2025-08" db="UniProtKB">
        <authorList>
            <consortium name="RefSeq"/>
        </authorList>
    </citation>
    <scope>IDENTIFICATION</scope>
    <source>
        <tissue evidence="2">Leaf</tissue>
    </source>
</reference>
<evidence type="ECO:0000313" key="1">
    <source>
        <dbReference type="Proteomes" id="UP000790787"/>
    </source>
</evidence>
<proteinExistence type="predicted"/>
<reference evidence="1" key="1">
    <citation type="journal article" date="2014" name="Nat. Commun.">
        <title>The tobacco genome sequence and its comparison with those of tomato and potato.</title>
        <authorList>
            <person name="Sierro N."/>
            <person name="Battey J.N."/>
            <person name="Ouadi S."/>
            <person name="Bakaher N."/>
            <person name="Bovet L."/>
            <person name="Willig A."/>
            <person name="Goepfert S."/>
            <person name="Peitsch M.C."/>
            <person name="Ivanov N.V."/>
        </authorList>
    </citation>
    <scope>NUCLEOTIDE SEQUENCE [LARGE SCALE GENOMIC DNA]</scope>
</reference>
<name>A0AC58S5R6_TOBAC</name>
<sequence>MAYLALVESTNEEQRRANKVRYKEARNEAKLAVTEAKTDAFEQLYEELGGKGGDKKLFWLAKMRERKARNLDQVRSIKDEEGRVLTKNSQIKHRWKTYFHKLLNKEGSSSIVLGELGHSESHRDFGYCRCIKVEEVVGAVGKMTRGKATGPNEIPVEFWRYVGRAGLEWLTRLFNVIFKTKRMEDEWRCSLMISMFKNKGDF</sequence>
<protein>
    <submittedName>
        <fullName evidence="2">Uncharacterized protein LOC142165847</fullName>
    </submittedName>
</protein>
<gene>
    <name evidence="2" type="primary">LOC142165847</name>
</gene>
<organism evidence="1 2">
    <name type="scientific">Nicotiana tabacum</name>
    <name type="common">Common tobacco</name>
    <dbReference type="NCBI Taxonomy" id="4097"/>
    <lineage>
        <taxon>Eukaryota</taxon>
        <taxon>Viridiplantae</taxon>
        <taxon>Streptophyta</taxon>
        <taxon>Embryophyta</taxon>
        <taxon>Tracheophyta</taxon>
        <taxon>Spermatophyta</taxon>
        <taxon>Magnoliopsida</taxon>
        <taxon>eudicotyledons</taxon>
        <taxon>Gunneridae</taxon>
        <taxon>Pentapetalae</taxon>
        <taxon>asterids</taxon>
        <taxon>lamiids</taxon>
        <taxon>Solanales</taxon>
        <taxon>Solanaceae</taxon>
        <taxon>Nicotianoideae</taxon>
        <taxon>Nicotianeae</taxon>
        <taxon>Nicotiana</taxon>
    </lineage>
</organism>
<keyword evidence="1" id="KW-1185">Reference proteome</keyword>
<dbReference type="RefSeq" id="XP_075080327.1">
    <property type="nucleotide sequence ID" value="XM_075224226.1"/>
</dbReference>
<dbReference type="Proteomes" id="UP000790787">
    <property type="component" value="Chromosome 11"/>
</dbReference>
<evidence type="ECO:0000313" key="2">
    <source>
        <dbReference type="RefSeq" id="XP_075080327.1"/>
    </source>
</evidence>